<dbReference type="InterPro" id="IPR011006">
    <property type="entry name" value="CheY-like_superfamily"/>
</dbReference>
<dbReference type="PROSITE" id="PS50110">
    <property type="entry name" value="RESPONSE_REGULATORY"/>
    <property type="match status" value="1"/>
</dbReference>
<keyword evidence="3" id="KW-0804">Transcription</keyword>
<gene>
    <name evidence="7" type="ORF">GT003_25985</name>
</gene>
<dbReference type="PANTHER" id="PTHR43280">
    <property type="entry name" value="ARAC-FAMILY TRANSCRIPTIONAL REGULATOR"/>
    <property type="match status" value="1"/>
</dbReference>
<evidence type="ECO:0000256" key="4">
    <source>
        <dbReference type="PROSITE-ProRule" id="PRU00169"/>
    </source>
</evidence>
<feature type="domain" description="Response regulatory" evidence="6">
    <location>
        <begin position="3"/>
        <end position="120"/>
    </location>
</feature>
<dbReference type="InterPro" id="IPR018060">
    <property type="entry name" value="HTH_AraC"/>
</dbReference>
<dbReference type="PROSITE" id="PS01124">
    <property type="entry name" value="HTH_ARAC_FAMILY_2"/>
    <property type="match status" value="1"/>
</dbReference>
<dbReference type="GO" id="GO:0043565">
    <property type="term" value="F:sequence-specific DNA binding"/>
    <property type="evidence" value="ECO:0007669"/>
    <property type="project" value="InterPro"/>
</dbReference>
<keyword evidence="8" id="KW-1185">Reference proteome</keyword>
<dbReference type="InterPro" id="IPR009057">
    <property type="entry name" value="Homeodomain-like_sf"/>
</dbReference>
<dbReference type="GO" id="GO:0000160">
    <property type="term" value="P:phosphorelay signal transduction system"/>
    <property type="evidence" value="ECO:0007669"/>
    <property type="project" value="InterPro"/>
</dbReference>
<dbReference type="SMART" id="SM00342">
    <property type="entry name" value="HTH_ARAC"/>
    <property type="match status" value="1"/>
</dbReference>
<evidence type="ECO:0000259" key="6">
    <source>
        <dbReference type="PROSITE" id="PS50110"/>
    </source>
</evidence>
<dbReference type="SMART" id="SM00448">
    <property type="entry name" value="REC"/>
    <property type="match status" value="1"/>
</dbReference>
<dbReference type="InterPro" id="IPR018062">
    <property type="entry name" value="HTH_AraC-typ_CS"/>
</dbReference>
<feature type="domain" description="HTH araC/xylS-type" evidence="5">
    <location>
        <begin position="435"/>
        <end position="533"/>
    </location>
</feature>
<dbReference type="Pfam" id="PF12833">
    <property type="entry name" value="HTH_18"/>
    <property type="match status" value="1"/>
</dbReference>
<dbReference type="PANTHER" id="PTHR43280:SF2">
    <property type="entry name" value="HTH-TYPE TRANSCRIPTIONAL REGULATOR EXSA"/>
    <property type="match status" value="1"/>
</dbReference>
<dbReference type="GO" id="GO:0003700">
    <property type="term" value="F:DNA-binding transcription factor activity"/>
    <property type="evidence" value="ECO:0007669"/>
    <property type="project" value="InterPro"/>
</dbReference>
<dbReference type="AlphaFoldDB" id="A0A7X4YTU2"/>
<feature type="modified residue" description="4-aspartylphosphate" evidence="4">
    <location>
        <position position="55"/>
    </location>
</feature>
<dbReference type="OrthoDB" id="1974963at2"/>
<protein>
    <submittedName>
        <fullName evidence="7">Helix-turn-helix domain-containing protein</fullName>
    </submittedName>
</protein>
<dbReference type="InterPro" id="IPR001789">
    <property type="entry name" value="Sig_transdc_resp-reg_receiver"/>
</dbReference>
<dbReference type="Gene3D" id="3.40.50.2300">
    <property type="match status" value="1"/>
</dbReference>
<proteinExistence type="predicted"/>
<evidence type="ECO:0000256" key="2">
    <source>
        <dbReference type="ARBA" id="ARBA00023125"/>
    </source>
</evidence>
<accession>A0A7X4YTU2</accession>
<organism evidence="7 8">
    <name type="scientific">Paenibacillus sacheonensis</name>
    <dbReference type="NCBI Taxonomy" id="742054"/>
    <lineage>
        <taxon>Bacteria</taxon>
        <taxon>Bacillati</taxon>
        <taxon>Bacillota</taxon>
        <taxon>Bacilli</taxon>
        <taxon>Bacillales</taxon>
        <taxon>Paenibacillaceae</taxon>
        <taxon>Paenibacillus</taxon>
    </lineage>
</organism>
<dbReference type="SUPFAM" id="SSF46689">
    <property type="entry name" value="Homeodomain-like"/>
    <property type="match status" value="2"/>
</dbReference>
<dbReference type="PRINTS" id="PR00032">
    <property type="entry name" value="HTHARAC"/>
</dbReference>
<evidence type="ECO:0000256" key="1">
    <source>
        <dbReference type="ARBA" id="ARBA00023015"/>
    </source>
</evidence>
<evidence type="ECO:0000259" key="5">
    <source>
        <dbReference type="PROSITE" id="PS01124"/>
    </source>
</evidence>
<dbReference type="RefSeq" id="WP_161703480.1">
    <property type="nucleotide sequence ID" value="NZ_JAAAMU010000019.1"/>
</dbReference>
<sequence length="535" mass="60180">MYNMLIVDDEKYAAEGILHCHDWSALGIESVRTAGSAGEARAVLLERRVDILVCDIEMPDEDGLSLVRWAKEYSPHTEAVFLTCHSEFAYAKEAFQLKSFDYLLKPVDSDELAGVVKQMLDAIRSREEQSRHAEQFRQYQTLWSKQQPVLAERFWRDLLSRRILSFGDFLERALQDAQIALPPGAKVLPILISIEEWQRPLHERDQEIMAYAVKKAAEELLLDGRPGHVVTDKNDVPFVMCYASEAEQARLGSEHWAAAGSRFIEACASYFYGQVSCYVGICSDVNEVPECCDRLREMERHNLTSSGAVHLYSGTAVPDSAASAYAGIDISEWSSYMIGGHRDRILGRIQQICAGLEKSTVGGEKQLEMAYQDLLQVIYHFLGVKGLSVHEVPSAALWLSTPVRSLAQYKHWAVNLVSAVMDAVLEESEQNGFARQALSFVKANVEEDISREDVAAHVGLNPAYLSRLFKKETGKNLIDYLIECKMNRAKQLMDATGMTVSMIAQQVGYANFSHFTKTFRKYYGVNPQEYRSGRG</sequence>
<dbReference type="EMBL" id="JAAAMU010000019">
    <property type="protein sequence ID" value="NBC72462.1"/>
    <property type="molecule type" value="Genomic_DNA"/>
</dbReference>
<dbReference type="Pfam" id="PF00072">
    <property type="entry name" value="Response_reg"/>
    <property type="match status" value="1"/>
</dbReference>
<comment type="caution">
    <text evidence="7">The sequence shown here is derived from an EMBL/GenBank/DDBJ whole genome shotgun (WGS) entry which is preliminary data.</text>
</comment>
<evidence type="ECO:0000256" key="3">
    <source>
        <dbReference type="ARBA" id="ARBA00023163"/>
    </source>
</evidence>
<keyword evidence="4" id="KW-0597">Phosphoprotein</keyword>
<dbReference type="InterPro" id="IPR020449">
    <property type="entry name" value="Tscrpt_reg_AraC-type_HTH"/>
</dbReference>
<keyword evidence="1" id="KW-0805">Transcription regulation</keyword>
<dbReference type="Gene3D" id="1.10.10.60">
    <property type="entry name" value="Homeodomain-like"/>
    <property type="match status" value="2"/>
</dbReference>
<dbReference type="PROSITE" id="PS00041">
    <property type="entry name" value="HTH_ARAC_FAMILY_1"/>
    <property type="match status" value="1"/>
</dbReference>
<name>A0A7X4YTU2_9BACL</name>
<dbReference type="Proteomes" id="UP000558113">
    <property type="component" value="Unassembled WGS sequence"/>
</dbReference>
<evidence type="ECO:0000313" key="8">
    <source>
        <dbReference type="Proteomes" id="UP000558113"/>
    </source>
</evidence>
<reference evidence="7 8" key="1">
    <citation type="submission" date="2020-01" db="EMBL/GenBank/DDBJ databases">
        <title>Paenibacillus soybeanensis sp. nov. isolated from the nodules of soybean (Glycine max(L.) Merr).</title>
        <authorList>
            <person name="Wang H."/>
        </authorList>
    </citation>
    <scope>NUCLEOTIDE SEQUENCE [LARGE SCALE GENOMIC DNA]</scope>
    <source>
        <strain evidence="7 8">DSM 23054</strain>
    </source>
</reference>
<keyword evidence="2" id="KW-0238">DNA-binding</keyword>
<dbReference type="SUPFAM" id="SSF52172">
    <property type="entry name" value="CheY-like"/>
    <property type="match status" value="1"/>
</dbReference>
<evidence type="ECO:0000313" key="7">
    <source>
        <dbReference type="EMBL" id="NBC72462.1"/>
    </source>
</evidence>
<dbReference type="CDD" id="cd17536">
    <property type="entry name" value="REC_YesN-like"/>
    <property type="match status" value="1"/>
</dbReference>